<dbReference type="OrthoDB" id="2735536at2759"/>
<evidence type="ECO:0000313" key="2">
    <source>
        <dbReference type="Proteomes" id="UP000886595"/>
    </source>
</evidence>
<gene>
    <name evidence="1" type="ORF">Bca52824_024392</name>
</gene>
<evidence type="ECO:0000313" key="1">
    <source>
        <dbReference type="EMBL" id="KAG2312835.1"/>
    </source>
</evidence>
<comment type="caution">
    <text evidence="1">The sequence shown here is derived from an EMBL/GenBank/DDBJ whole genome shotgun (WGS) entry which is preliminary data.</text>
</comment>
<keyword evidence="2" id="KW-1185">Reference proteome</keyword>
<dbReference type="Proteomes" id="UP000886595">
    <property type="component" value="Unassembled WGS sequence"/>
</dbReference>
<dbReference type="EMBL" id="JAAMPC010000005">
    <property type="protein sequence ID" value="KAG2312835.1"/>
    <property type="molecule type" value="Genomic_DNA"/>
</dbReference>
<dbReference type="InterPro" id="IPR036291">
    <property type="entry name" value="NAD(P)-bd_dom_sf"/>
</dbReference>
<reference evidence="1 2" key="1">
    <citation type="submission" date="2020-02" db="EMBL/GenBank/DDBJ databases">
        <authorList>
            <person name="Ma Q."/>
            <person name="Huang Y."/>
            <person name="Song X."/>
            <person name="Pei D."/>
        </authorList>
    </citation>
    <scope>NUCLEOTIDE SEQUENCE [LARGE SCALE GENOMIC DNA]</scope>
    <source>
        <strain evidence="1">Sxm20200214</strain>
        <tissue evidence="1">Leaf</tissue>
    </source>
</reference>
<name>A0A8X8AUI9_BRACI</name>
<protein>
    <submittedName>
        <fullName evidence="1">Uncharacterized protein</fullName>
    </submittedName>
</protein>
<dbReference type="AlphaFoldDB" id="A0A8X8AUI9"/>
<dbReference type="SUPFAM" id="SSF51735">
    <property type="entry name" value="NAD(P)-binding Rossmann-fold domains"/>
    <property type="match status" value="1"/>
</dbReference>
<dbReference type="Gene3D" id="3.40.50.720">
    <property type="entry name" value="NAD(P)-binding Rossmann-like Domain"/>
    <property type="match status" value="1"/>
</dbReference>
<organism evidence="1 2">
    <name type="scientific">Brassica carinata</name>
    <name type="common">Ethiopian mustard</name>
    <name type="synonym">Abyssinian cabbage</name>
    <dbReference type="NCBI Taxonomy" id="52824"/>
    <lineage>
        <taxon>Eukaryota</taxon>
        <taxon>Viridiplantae</taxon>
        <taxon>Streptophyta</taxon>
        <taxon>Embryophyta</taxon>
        <taxon>Tracheophyta</taxon>
        <taxon>Spermatophyta</taxon>
        <taxon>Magnoliopsida</taxon>
        <taxon>eudicotyledons</taxon>
        <taxon>Gunneridae</taxon>
        <taxon>Pentapetalae</taxon>
        <taxon>rosids</taxon>
        <taxon>malvids</taxon>
        <taxon>Brassicales</taxon>
        <taxon>Brassicaceae</taxon>
        <taxon>Brassiceae</taxon>
        <taxon>Brassica</taxon>
    </lineage>
</organism>
<sequence length="84" mass="9610">MEEPKAAGRMVCSSSVAHWSEIVELLRNEYPSYQLENKRGNKEGDNSPHSMDTRKIRELGFASINSLPETFDDCIRSFQEKGLF</sequence>
<accession>A0A8X8AUI9</accession>
<proteinExistence type="predicted"/>